<gene>
    <name evidence="2" type="ORF">G7K_2224-t1</name>
</gene>
<reference evidence="2 3" key="2">
    <citation type="journal article" date="2014" name="J. Gen. Appl. Microbiol.">
        <title>The early diverging ascomycetous budding yeast Saitoella complicata has three histone deacetylases belonging to the Clr6, Hos2, and Rpd3 lineages.</title>
        <authorList>
            <person name="Nishida H."/>
            <person name="Matsumoto T."/>
            <person name="Kondo S."/>
            <person name="Hamamoto M."/>
            <person name="Yoshikawa H."/>
        </authorList>
    </citation>
    <scope>NUCLEOTIDE SEQUENCE [LARGE SCALE GENOMIC DNA]</scope>
    <source>
        <strain evidence="2 3">NRRL Y-17804</strain>
    </source>
</reference>
<dbReference type="AlphaFoldDB" id="A0A0E9NEB4"/>
<evidence type="ECO:0000256" key="1">
    <source>
        <dbReference type="SAM" id="MobiDB-lite"/>
    </source>
</evidence>
<dbReference type="Proteomes" id="UP000033140">
    <property type="component" value="Unassembled WGS sequence"/>
</dbReference>
<protein>
    <submittedName>
        <fullName evidence="2">Uncharacterized protein</fullName>
    </submittedName>
</protein>
<feature type="region of interest" description="Disordered" evidence="1">
    <location>
        <begin position="16"/>
        <end position="54"/>
    </location>
</feature>
<name>A0A0E9NEB4_SAICN</name>
<sequence length="109" mass="12457">MKDVFAEDDAHEISRSIRAHNVTASERCTVSPKPKPKPNSERERRHHPRGDSELIPSDLSYLRFATSTYIYQLVPPSFLSPTLAAACLLSSFQLHQHQHSRSAPRRTRH</sequence>
<evidence type="ECO:0000313" key="2">
    <source>
        <dbReference type="EMBL" id="GAO48036.1"/>
    </source>
</evidence>
<comment type="caution">
    <text evidence="2">The sequence shown here is derived from an EMBL/GenBank/DDBJ whole genome shotgun (WGS) entry which is preliminary data.</text>
</comment>
<proteinExistence type="predicted"/>
<accession>A0A0E9NEB4</accession>
<reference evidence="2 3" key="1">
    <citation type="journal article" date="2011" name="J. Gen. Appl. Microbiol.">
        <title>Draft genome sequencing of the enigmatic yeast Saitoella complicata.</title>
        <authorList>
            <person name="Nishida H."/>
            <person name="Hamamoto M."/>
            <person name="Sugiyama J."/>
        </authorList>
    </citation>
    <scope>NUCLEOTIDE SEQUENCE [LARGE SCALE GENOMIC DNA]</scope>
    <source>
        <strain evidence="2 3">NRRL Y-17804</strain>
    </source>
</reference>
<evidence type="ECO:0000313" key="3">
    <source>
        <dbReference type="Proteomes" id="UP000033140"/>
    </source>
</evidence>
<organism evidence="2 3">
    <name type="scientific">Saitoella complicata (strain BCRC 22490 / CBS 7301 / JCM 7358 / NBRC 10748 / NRRL Y-17804)</name>
    <dbReference type="NCBI Taxonomy" id="698492"/>
    <lineage>
        <taxon>Eukaryota</taxon>
        <taxon>Fungi</taxon>
        <taxon>Dikarya</taxon>
        <taxon>Ascomycota</taxon>
        <taxon>Taphrinomycotina</taxon>
        <taxon>Taphrinomycotina incertae sedis</taxon>
        <taxon>Saitoella</taxon>
    </lineage>
</organism>
<dbReference type="EMBL" id="BACD03000012">
    <property type="protein sequence ID" value="GAO48036.1"/>
    <property type="molecule type" value="Genomic_DNA"/>
</dbReference>
<keyword evidence="3" id="KW-1185">Reference proteome</keyword>
<reference evidence="2 3" key="3">
    <citation type="journal article" date="2015" name="Genome Announc.">
        <title>Draft Genome Sequence of the Archiascomycetous Yeast Saitoella complicata.</title>
        <authorList>
            <person name="Yamauchi K."/>
            <person name="Kondo S."/>
            <person name="Hamamoto M."/>
            <person name="Takahashi Y."/>
            <person name="Ogura Y."/>
            <person name="Hayashi T."/>
            <person name="Nishida H."/>
        </authorList>
    </citation>
    <scope>NUCLEOTIDE SEQUENCE [LARGE SCALE GENOMIC DNA]</scope>
    <source>
        <strain evidence="2 3">NRRL Y-17804</strain>
    </source>
</reference>